<feature type="domain" description="Ig-like" evidence="5">
    <location>
        <begin position="116"/>
        <end position="233"/>
    </location>
</feature>
<dbReference type="GO" id="GO:0038023">
    <property type="term" value="F:signaling receptor activity"/>
    <property type="evidence" value="ECO:0007669"/>
    <property type="project" value="TreeGrafter"/>
</dbReference>
<evidence type="ECO:0000259" key="5">
    <source>
        <dbReference type="PROSITE" id="PS50835"/>
    </source>
</evidence>
<feature type="domain" description="Ig-like" evidence="5">
    <location>
        <begin position="14"/>
        <end position="108"/>
    </location>
</feature>
<keyword evidence="2" id="KW-1015">Disulfide bond</keyword>
<evidence type="ECO:0000256" key="1">
    <source>
        <dbReference type="ARBA" id="ARBA00022729"/>
    </source>
</evidence>
<sequence length="325" mass="36462">MELRVILLLLLCCPGLRAQTPETEMSQREGSTFSIQCPYTTQPDNKQLKAWCRMRNARCELLVLTLASREYQYSDRARQGHITIQDDNRTVSITMSDLQAEDSGIYSCMYSSNYVPLKTILLNVYKELHKRELDSLSVQCPYRALGYSEGRKAWCRQQGQAECSLIVSTAYPYTWGSTGARNKSSSIQDDAQTGIATITMNKLQAQDSGVYWCALYNPYQRPAFTRIMEVRLSVDKSEYLLADFGLISLAQSPLSLCPTKKEPSVVHVQHRPTSLPAEPTLGVPEPLRTTDLYENMAGCRFQVHFPTLPSTFCAVQLSASSGGVH</sequence>
<name>A0A8C9FLS6_PAVCR</name>
<dbReference type="GO" id="GO:0009986">
    <property type="term" value="C:cell surface"/>
    <property type="evidence" value="ECO:0007669"/>
    <property type="project" value="TreeGrafter"/>
</dbReference>
<dbReference type="InterPro" id="IPR003599">
    <property type="entry name" value="Ig_sub"/>
</dbReference>
<dbReference type="PANTHER" id="PTHR16423">
    <property type="entry name" value="TREM-LIKE TRANSCRIPT PROTEIN"/>
    <property type="match status" value="1"/>
</dbReference>
<accession>A0A8C9FLS6</accession>
<dbReference type="InterPro" id="IPR013106">
    <property type="entry name" value="Ig_V-set"/>
</dbReference>
<dbReference type="InterPro" id="IPR036179">
    <property type="entry name" value="Ig-like_dom_sf"/>
</dbReference>
<dbReference type="Proteomes" id="UP000694428">
    <property type="component" value="Unplaced"/>
</dbReference>
<proteinExistence type="predicted"/>
<dbReference type="InterPro" id="IPR013783">
    <property type="entry name" value="Ig-like_fold"/>
</dbReference>
<dbReference type="Ensembl" id="ENSPSTT00000018811.1">
    <property type="protein sequence ID" value="ENSPSTP00000017947.1"/>
    <property type="gene ID" value="ENSPSTG00000012847.1"/>
</dbReference>
<keyword evidence="3" id="KW-0393">Immunoglobulin domain</keyword>
<keyword evidence="1 4" id="KW-0732">Signal</keyword>
<dbReference type="PANTHER" id="PTHR16423:SF6">
    <property type="entry name" value="TRIGGERING RECEPTOR EXPRESSED ON MYELOID CELLS 2-RELATED"/>
    <property type="match status" value="1"/>
</dbReference>
<protein>
    <recommendedName>
        <fullName evidence="5">Ig-like domain-containing protein</fullName>
    </recommendedName>
</protein>
<evidence type="ECO:0000256" key="2">
    <source>
        <dbReference type="ARBA" id="ARBA00023157"/>
    </source>
</evidence>
<evidence type="ECO:0000256" key="4">
    <source>
        <dbReference type="SAM" id="SignalP"/>
    </source>
</evidence>
<evidence type="ECO:0000313" key="6">
    <source>
        <dbReference type="Ensembl" id="ENSPSTP00000017947.1"/>
    </source>
</evidence>
<feature type="chain" id="PRO_5034186939" description="Ig-like domain-containing protein" evidence="4">
    <location>
        <begin position="19"/>
        <end position="325"/>
    </location>
</feature>
<reference evidence="6" key="2">
    <citation type="submission" date="2025-09" db="UniProtKB">
        <authorList>
            <consortium name="Ensembl"/>
        </authorList>
    </citation>
    <scope>IDENTIFICATION</scope>
</reference>
<dbReference type="InterPro" id="IPR052314">
    <property type="entry name" value="Immune_rcpt_domain"/>
</dbReference>
<dbReference type="Gene3D" id="2.60.40.10">
    <property type="entry name" value="Immunoglobulins"/>
    <property type="match status" value="2"/>
</dbReference>
<dbReference type="SMART" id="SM00406">
    <property type="entry name" value="IGv"/>
    <property type="match status" value="2"/>
</dbReference>
<dbReference type="PROSITE" id="PS50835">
    <property type="entry name" value="IG_LIKE"/>
    <property type="match status" value="2"/>
</dbReference>
<keyword evidence="7" id="KW-1185">Reference proteome</keyword>
<dbReference type="Pfam" id="PF07686">
    <property type="entry name" value="V-set"/>
    <property type="match status" value="2"/>
</dbReference>
<organism evidence="6 7">
    <name type="scientific">Pavo cristatus</name>
    <name type="common">Indian peafowl</name>
    <name type="synonym">Blue peafowl</name>
    <dbReference type="NCBI Taxonomy" id="9049"/>
    <lineage>
        <taxon>Eukaryota</taxon>
        <taxon>Metazoa</taxon>
        <taxon>Chordata</taxon>
        <taxon>Craniata</taxon>
        <taxon>Vertebrata</taxon>
        <taxon>Euteleostomi</taxon>
        <taxon>Archelosauria</taxon>
        <taxon>Archosauria</taxon>
        <taxon>Dinosauria</taxon>
        <taxon>Saurischia</taxon>
        <taxon>Theropoda</taxon>
        <taxon>Coelurosauria</taxon>
        <taxon>Aves</taxon>
        <taxon>Neognathae</taxon>
        <taxon>Galloanserae</taxon>
        <taxon>Galliformes</taxon>
        <taxon>Phasianidae</taxon>
        <taxon>Phasianinae</taxon>
        <taxon>Pavo</taxon>
    </lineage>
</organism>
<dbReference type="AlphaFoldDB" id="A0A8C9FLS6"/>
<reference evidence="6" key="1">
    <citation type="submission" date="2025-08" db="UniProtKB">
        <authorList>
            <consortium name="Ensembl"/>
        </authorList>
    </citation>
    <scope>IDENTIFICATION</scope>
</reference>
<dbReference type="InterPro" id="IPR007110">
    <property type="entry name" value="Ig-like_dom"/>
</dbReference>
<feature type="signal peptide" evidence="4">
    <location>
        <begin position="1"/>
        <end position="18"/>
    </location>
</feature>
<dbReference type="SUPFAM" id="SSF48726">
    <property type="entry name" value="Immunoglobulin"/>
    <property type="match status" value="2"/>
</dbReference>
<evidence type="ECO:0000313" key="7">
    <source>
        <dbReference type="Proteomes" id="UP000694428"/>
    </source>
</evidence>
<evidence type="ECO:0000256" key="3">
    <source>
        <dbReference type="ARBA" id="ARBA00023319"/>
    </source>
</evidence>
<dbReference type="SMART" id="SM00409">
    <property type="entry name" value="IG"/>
    <property type="match status" value="2"/>
</dbReference>